<evidence type="ECO:0000256" key="3">
    <source>
        <dbReference type="ARBA" id="ARBA00022475"/>
    </source>
</evidence>
<comment type="caution">
    <text evidence="9">The sequence shown here is derived from an EMBL/GenBank/DDBJ whole genome shotgun (WGS) entry which is preliminary data.</text>
</comment>
<gene>
    <name evidence="9" type="ORF">POTOM_041724</name>
</gene>
<sequence length="256" mass="27842">MLAWTGSSYGNNSWPTITIFVCCCHAYKYPIQSSRLFTYKTFASAQASLKSFRSLLYCRSAITSHFPLAKMKAGPMELGEGKSSAPKAAVNRGVAILDFILRILAFIGTLGSAISMATTNETLPFFTQFIRFRAEYDDLPTFTFFVVANGVVSAYLLFSLPFSVFNIVRSKAQNSRILLIILDTAMLGLLSAGASAAAAIVYLAHHGNARTNWPAICQQFNSFCERTSGSLIGSFIGVVVLILLIALSAVALSRRK</sequence>
<evidence type="ECO:0000256" key="6">
    <source>
        <dbReference type="ARBA" id="ARBA00023136"/>
    </source>
</evidence>
<dbReference type="InterPro" id="IPR006702">
    <property type="entry name" value="CASP_dom"/>
</dbReference>
<reference evidence="9" key="1">
    <citation type="journal article" date="2020" name="bioRxiv">
        <title>Hybrid origin of Populus tomentosa Carr. identified through genome sequencing and phylogenomic analysis.</title>
        <authorList>
            <person name="An X."/>
            <person name="Gao K."/>
            <person name="Chen Z."/>
            <person name="Li J."/>
            <person name="Yang X."/>
            <person name="Yang X."/>
            <person name="Zhou J."/>
            <person name="Guo T."/>
            <person name="Zhao T."/>
            <person name="Huang S."/>
            <person name="Miao D."/>
            <person name="Khan W.U."/>
            <person name="Rao P."/>
            <person name="Ye M."/>
            <person name="Lei B."/>
            <person name="Liao W."/>
            <person name="Wang J."/>
            <person name="Ji L."/>
            <person name="Li Y."/>
            <person name="Guo B."/>
            <person name="Mustafa N.S."/>
            <person name="Li S."/>
            <person name="Yun Q."/>
            <person name="Keller S.R."/>
            <person name="Mao J."/>
            <person name="Zhang R."/>
            <person name="Strauss S.H."/>
        </authorList>
    </citation>
    <scope>NUCLEOTIDE SEQUENCE</scope>
    <source>
        <strain evidence="9">GM15</strain>
        <tissue evidence="9">Leaf</tissue>
    </source>
</reference>
<keyword evidence="4 7" id="KW-0812">Transmembrane</keyword>
<feature type="domain" description="Casparian strip membrane protein" evidence="8">
    <location>
        <begin position="92"/>
        <end position="239"/>
    </location>
</feature>
<dbReference type="InterPro" id="IPR044173">
    <property type="entry name" value="CASPL"/>
</dbReference>
<dbReference type="OrthoDB" id="753675at2759"/>
<keyword evidence="3 7" id="KW-1003">Cell membrane</keyword>
<dbReference type="AlphaFoldDB" id="A0A8X8CH05"/>
<organism evidence="9 10">
    <name type="scientific">Populus tomentosa</name>
    <name type="common">Chinese white poplar</name>
    <dbReference type="NCBI Taxonomy" id="118781"/>
    <lineage>
        <taxon>Eukaryota</taxon>
        <taxon>Viridiplantae</taxon>
        <taxon>Streptophyta</taxon>
        <taxon>Embryophyta</taxon>
        <taxon>Tracheophyta</taxon>
        <taxon>Spermatophyta</taxon>
        <taxon>Magnoliopsida</taxon>
        <taxon>eudicotyledons</taxon>
        <taxon>Gunneridae</taxon>
        <taxon>Pentapetalae</taxon>
        <taxon>rosids</taxon>
        <taxon>fabids</taxon>
        <taxon>Malpighiales</taxon>
        <taxon>Salicaceae</taxon>
        <taxon>Saliceae</taxon>
        <taxon>Populus</taxon>
    </lineage>
</organism>
<evidence type="ECO:0000256" key="7">
    <source>
        <dbReference type="RuleBase" id="RU361233"/>
    </source>
</evidence>
<comment type="subcellular location">
    <subcellularLocation>
        <location evidence="1 7">Cell membrane</location>
        <topology evidence="1 7">Multi-pass membrane protein</topology>
    </subcellularLocation>
</comment>
<evidence type="ECO:0000256" key="4">
    <source>
        <dbReference type="ARBA" id="ARBA00022692"/>
    </source>
</evidence>
<comment type="similarity">
    <text evidence="2 7">Belongs to the Casparian strip membrane proteins (CASP) family.</text>
</comment>
<name>A0A8X8CH05_POPTO</name>
<dbReference type="NCBIfam" id="TIGR01569">
    <property type="entry name" value="A_tha_TIGR01569"/>
    <property type="match status" value="1"/>
</dbReference>
<dbReference type="InterPro" id="IPR006459">
    <property type="entry name" value="CASP/CASPL"/>
</dbReference>
<feature type="transmembrane region" description="Helical" evidence="7">
    <location>
        <begin position="99"/>
        <end position="119"/>
    </location>
</feature>
<evidence type="ECO:0000256" key="1">
    <source>
        <dbReference type="ARBA" id="ARBA00004651"/>
    </source>
</evidence>
<dbReference type="PANTHER" id="PTHR36488">
    <property type="entry name" value="CASP-LIKE PROTEIN 1U1"/>
    <property type="match status" value="1"/>
</dbReference>
<comment type="subunit">
    <text evidence="7">Homodimer and heterodimers.</text>
</comment>
<dbReference type="GO" id="GO:0005886">
    <property type="term" value="C:plasma membrane"/>
    <property type="evidence" value="ECO:0007669"/>
    <property type="project" value="UniProtKB-SubCell"/>
</dbReference>
<dbReference type="Pfam" id="PF04535">
    <property type="entry name" value="CASP_dom"/>
    <property type="match status" value="1"/>
</dbReference>
<feature type="transmembrane region" description="Helical" evidence="7">
    <location>
        <begin position="177"/>
        <end position="204"/>
    </location>
</feature>
<evidence type="ECO:0000313" key="9">
    <source>
        <dbReference type="EMBL" id="KAG6753727.1"/>
    </source>
</evidence>
<evidence type="ECO:0000259" key="8">
    <source>
        <dbReference type="Pfam" id="PF04535"/>
    </source>
</evidence>
<keyword evidence="6 7" id="KW-0472">Membrane</keyword>
<accession>A0A8X8CH05</accession>
<protein>
    <recommendedName>
        <fullName evidence="7">CASP-like protein</fullName>
    </recommendedName>
</protein>
<evidence type="ECO:0000256" key="5">
    <source>
        <dbReference type="ARBA" id="ARBA00022989"/>
    </source>
</evidence>
<feature type="transmembrane region" description="Helical" evidence="7">
    <location>
        <begin position="139"/>
        <end position="165"/>
    </location>
</feature>
<dbReference type="Proteomes" id="UP000886885">
    <property type="component" value="Chromosome 12A"/>
</dbReference>
<evidence type="ECO:0000313" key="10">
    <source>
        <dbReference type="Proteomes" id="UP000886885"/>
    </source>
</evidence>
<dbReference type="EMBL" id="JAAWWB010000023">
    <property type="protein sequence ID" value="KAG6753727.1"/>
    <property type="molecule type" value="Genomic_DNA"/>
</dbReference>
<feature type="transmembrane region" description="Helical" evidence="7">
    <location>
        <begin position="231"/>
        <end position="252"/>
    </location>
</feature>
<dbReference type="PANTHER" id="PTHR36488:SF12">
    <property type="entry name" value="CASP-LIKE PROTEIN"/>
    <property type="match status" value="1"/>
</dbReference>
<evidence type="ECO:0000256" key="2">
    <source>
        <dbReference type="ARBA" id="ARBA00007651"/>
    </source>
</evidence>
<proteinExistence type="inferred from homology"/>
<keyword evidence="10" id="KW-1185">Reference proteome</keyword>
<keyword evidence="5 7" id="KW-1133">Transmembrane helix</keyword>